<dbReference type="EMBL" id="JAFCIX010000267">
    <property type="protein sequence ID" value="KAH6595918.1"/>
    <property type="molecule type" value="Genomic_DNA"/>
</dbReference>
<reference evidence="2 3" key="1">
    <citation type="submission" date="2021-02" db="EMBL/GenBank/DDBJ databases">
        <title>Variation within the Batrachochytrium salamandrivorans European outbreak.</title>
        <authorList>
            <person name="Kelly M."/>
            <person name="Pasmans F."/>
            <person name="Shea T.P."/>
            <person name="Munoz J.F."/>
            <person name="Carranza S."/>
            <person name="Cuomo C.A."/>
            <person name="Martel A."/>
        </authorList>
    </citation>
    <scope>NUCLEOTIDE SEQUENCE [LARGE SCALE GENOMIC DNA]</scope>
    <source>
        <strain evidence="2 3">AMFP18/2</strain>
    </source>
</reference>
<feature type="region of interest" description="Disordered" evidence="1">
    <location>
        <begin position="510"/>
        <end position="568"/>
    </location>
</feature>
<dbReference type="InterPro" id="IPR041090">
    <property type="entry name" value="DUF5578"/>
</dbReference>
<dbReference type="PANTHER" id="PTHR34258:SF1">
    <property type="entry name" value="ARMADILLO-LIKE HELICAL DOMAIN CONTAINING PROTEIN 1"/>
    <property type="match status" value="1"/>
</dbReference>
<organism evidence="2 3">
    <name type="scientific">Batrachochytrium salamandrivorans</name>
    <dbReference type="NCBI Taxonomy" id="1357716"/>
    <lineage>
        <taxon>Eukaryota</taxon>
        <taxon>Fungi</taxon>
        <taxon>Fungi incertae sedis</taxon>
        <taxon>Chytridiomycota</taxon>
        <taxon>Chytridiomycota incertae sedis</taxon>
        <taxon>Chytridiomycetes</taxon>
        <taxon>Rhizophydiales</taxon>
        <taxon>Rhizophydiales incertae sedis</taxon>
        <taxon>Batrachochytrium</taxon>
    </lineage>
</organism>
<dbReference type="SUPFAM" id="SSF48371">
    <property type="entry name" value="ARM repeat"/>
    <property type="match status" value="1"/>
</dbReference>
<dbReference type="InterPro" id="IPR016024">
    <property type="entry name" value="ARM-type_fold"/>
</dbReference>
<comment type="caution">
    <text evidence="2">The sequence shown here is derived from an EMBL/GenBank/DDBJ whole genome shotgun (WGS) entry which is preliminary data.</text>
</comment>
<feature type="region of interest" description="Disordered" evidence="1">
    <location>
        <begin position="1"/>
        <end position="42"/>
    </location>
</feature>
<proteinExistence type="predicted"/>
<feature type="compositionally biased region" description="Basic and acidic residues" evidence="1">
    <location>
        <begin position="8"/>
        <end position="21"/>
    </location>
</feature>
<protein>
    <submittedName>
        <fullName evidence="2">Uncharacterized protein</fullName>
    </submittedName>
</protein>
<feature type="compositionally biased region" description="Low complexity" evidence="1">
    <location>
        <begin position="512"/>
        <end position="521"/>
    </location>
</feature>
<gene>
    <name evidence="2" type="ORF">BASA50_005498</name>
</gene>
<keyword evidence="3" id="KW-1185">Reference proteome</keyword>
<dbReference type="Gene3D" id="1.25.10.10">
    <property type="entry name" value="Leucine-rich Repeat Variant"/>
    <property type="match status" value="1"/>
</dbReference>
<name>A0ABQ8FFC0_9FUNG</name>
<dbReference type="Proteomes" id="UP001648503">
    <property type="component" value="Unassembled WGS sequence"/>
</dbReference>
<evidence type="ECO:0000256" key="1">
    <source>
        <dbReference type="SAM" id="MobiDB-lite"/>
    </source>
</evidence>
<dbReference type="InterPro" id="IPR011989">
    <property type="entry name" value="ARM-like"/>
</dbReference>
<evidence type="ECO:0000313" key="3">
    <source>
        <dbReference type="Proteomes" id="UP001648503"/>
    </source>
</evidence>
<evidence type="ECO:0000313" key="2">
    <source>
        <dbReference type="EMBL" id="KAH6595918.1"/>
    </source>
</evidence>
<dbReference type="Pfam" id="PF17741">
    <property type="entry name" value="DUF5578"/>
    <property type="match status" value="1"/>
</dbReference>
<accession>A0ABQ8FFC0</accession>
<sequence length="883" mass="99023">MSGGISNIDKRPPWRTVDKRLNSTSTTVTSLDRGPEATRVRGAQSQSEMLAEALRVEVFGTMQDKQPTSMSIRDKYQVSARINKIVRSSTSLKPQCPKSYFLQITSTWDRGNRAVRGKILREFVSSNDKKTGPQIEKEFSNGASLFLTRISAWLRLTYLLSYDLALQLRAITIFVSASSGSRFLSEFLEVGGILTVLEILTLTQAKEEDKSEALRLLQRVANNGRKYKEFICESFGVRQVTECLSKSRSEITQDYARNLLSELGMGNPKFQMQVFKGLQSLFTSQAVSPTAQQMSGQALRTLLPSIPSVPAGFIDPTLRLLKSPHIQVQYEGYEILKELFTRQELHDSLLKQLISILHNVVDDKNDEINDDRYRRNKSDQKGLVSQWSEASAEEQKSKDQIMSGYIQQAYVAKLLGRELAERMIQLQLVGSLLNVIANVGHPESQRYAANTLIYIVGDFDYVGSALRGQMGSNFFELLENRPDTFYRELTKEQVRYLRRNVFKIKKANSMRSLSGSGSGTESSDEDSGQNMGGQHAGYVKKDIPSFPFSNDPKESKPSSETTAALQYDTKAPKETAINIYEKENTEEISAPQVESLYSPQFQTNSKSTFAGHKYVVSVSPNEGAKKFSTELEKFKSFTFTNKKREGKKEFNVVYQPEMQARLSNMKADQKLFSRDMPIDDGTDRRHVPISKEKPTARSTGIPRGSSLTPISTHIQNNEMDDYLAEDLDTDGISPDGSDQEIQLNELDNGQENIHSDAPQLVINYAAGNTSYHASASSDATDDDDEVFGEEKDYCVSIGSMDRLEIQVDNGVNEEMPDDLDSLANPQDQSEQIIDQSEQIIDQSDKIIDQSDQILDQSDQIIDQGVPILKITQDEAQHINEATE</sequence>
<dbReference type="PANTHER" id="PTHR34258">
    <property type="entry name" value="ARMADILLO-LIKE HELICAL DOMAIN CONTAINING PROTEIN 1"/>
    <property type="match status" value="1"/>
</dbReference>